<dbReference type="InterPro" id="IPR035899">
    <property type="entry name" value="DBL_dom_sf"/>
</dbReference>
<dbReference type="SMART" id="SM00325">
    <property type="entry name" value="RhoGEF"/>
    <property type="match status" value="1"/>
</dbReference>
<dbReference type="PROSITE" id="PS00741">
    <property type="entry name" value="DH_1"/>
    <property type="match status" value="1"/>
</dbReference>
<dbReference type="AlphaFoldDB" id="Q4RXA2"/>
<evidence type="ECO:0000259" key="1">
    <source>
        <dbReference type="PROSITE" id="PS50010"/>
    </source>
</evidence>
<name>Q4RXA2_TETNG</name>
<dbReference type="Pfam" id="PF00621">
    <property type="entry name" value="RhoGEF"/>
    <property type="match status" value="1"/>
</dbReference>
<dbReference type="Gene3D" id="2.30.29.30">
    <property type="entry name" value="Pleckstrin-homology domain (PH domain)/Phosphotyrosine-binding domain (PTB)"/>
    <property type="match status" value="1"/>
</dbReference>
<comment type="caution">
    <text evidence="2">The sequence shown here is derived from an EMBL/GenBank/DDBJ whole genome shotgun (WGS) entry which is preliminary data.</text>
</comment>
<dbReference type="PANTHER" id="PTHR12845:SF2">
    <property type="entry name" value="DH DOMAIN-CONTAINING PROTEIN-RELATED"/>
    <property type="match status" value="1"/>
</dbReference>
<dbReference type="PROSITE" id="PS50010">
    <property type="entry name" value="DH_2"/>
    <property type="match status" value="1"/>
</dbReference>
<reference evidence="2" key="1">
    <citation type="journal article" date="2004" name="Nature">
        <title>Genome duplication in the teleost fish Tetraodon nigroviridis reveals the early vertebrate proto-karyotype.</title>
        <authorList>
            <person name="Jaillon O."/>
            <person name="Aury J.-M."/>
            <person name="Brunet F."/>
            <person name="Petit J.-L."/>
            <person name="Stange-Thomann N."/>
            <person name="Mauceli E."/>
            <person name="Bouneau L."/>
            <person name="Fischer C."/>
            <person name="Ozouf-Costaz C."/>
            <person name="Bernot A."/>
            <person name="Nicaud S."/>
            <person name="Jaffe D."/>
            <person name="Fisher S."/>
            <person name="Lutfalla G."/>
            <person name="Dossat C."/>
            <person name="Segurens B."/>
            <person name="Dasilva C."/>
            <person name="Salanoubat M."/>
            <person name="Levy M."/>
            <person name="Boudet N."/>
            <person name="Castellano S."/>
            <person name="Anthouard V."/>
            <person name="Jubin C."/>
            <person name="Castelli V."/>
            <person name="Katinka M."/>
            <person name="Vacherie B."/>
            <person name="Biemont C."/>
            <person name="Skalli Z."/>
            <person name="Cattolico L."/>
            <person name="Poulain J."/>
            <person name="De Berardinis V."/>
            <person name="Cruaud C."/>
            <person name="Duprat S."/>
            <person name="Brottier P."/>
            <person name="Coutanceau J.-P."/>
            <person name="Gouzy J."/>
            <person name="Parra G."/>
            <person name="Lardier G."/>
            <person name="Chapple C."/>
            <person name="McKernan K.J."/>
            <person name="McEwan P."/>
            <person name="Bosak S."/>
            <person name="Kellis M."/>
            <person name="Volff J.-N."/>
            <person name="Guigo R."/>
            <person name="Zody M.C."/>
            <person name="Mesirov J."/>
            <person name="Lindblad-Toh K."/>
            <person name="Birren B."/>
            <person name="Nusbaum C."/>
            <person name="Kahn D."/>
            <person name="Robinson-Rechavi M."/>
            <person name="Laudet V."/>
            <person name="Schachter V."/>
            <person name="Quetier F."/>
            <person name="Saurin W."/>
            <person name="Scarpelli C."/>
            <person name="Wincker P."/>
            <person name="Lander E.S."/>
            <person name="Weissenbach J."/>
            <person name="Roest Crollius H."/>
        </authorList>
    </citation>
    <scope>NUCLEOTIDE SEQUENCE [LARGE SCALE GENOMIC DNA]</scope>
</reference>
<dbReference type="InterPro" id="IPR011993">
    <property type="entry name" value="PH-like_dom_sf"/>
</dbReference>
<dbReference type="KEGG" id="tng:GSTEN00027498G001"/>
<dbReference type="SUPFAM" id="SSF50729">
    <property type="entry name" value="PH domain-like"/>
    <property type="match status" value="1"/>
</dbReference>
<feature type="domain" description="DH" evidence="1">
    <location>
        <begin position="7"/>
        <end position="191"/>
    </location>
</feature>
<dbReference type="SUPFAM" id="SSF48065">
    <property type="entry name" value="DBL homology domain (DH-domain)"/>
    <property type="match status" value="1"/>
</dbReference>
<dbReference type="InterPro" id="IPR001331">
    <property type="entry name" value="GDS_CDC24_CS"/>
</dbReference>
<dbReference type="OrthoDB" id="27593at2759"/>
<evidence type="ECO:0000313" key="2">
    <source>
        <dbReference type="EMBL" id="CAG06980.1"/>
    </source>
</evidence>
<gene>
    <name evidence="2" type="ORF">GSTENG00027498001</name>
</gene>
<sequence length="334" mass="37639">MTTREIRLQESMFELVASEASYLRSLGVAANHFYASGALRRTLSRVEHHGLFSNILGVMAASQHFLLDLEARLERSVIIPQVGDVVLQHCPAFRRLYMPYVTNMMYQEALVDQLLQQNRAFSSLVRKLESEPVCQRQSLKSFLVLPFQRITRIKLILENILKLTEPGSDTIGDLEGAVEAIHEIVVSCDARVRRMKQVEELICLDARIDFGSIKAVPLIVGGRFLVREGPVRQLCVEPSSRVSLADVHLHLFSDLLIISTHRDQRFTVTDHAAFPAHVHVEHLKPQSLGLPADSFLLHLSRSQNGHPTAMILVAPTRSDKEMWITALSNKVKET</sequence>
<dbReference type="HOGENOM" id="CLU_012820_5_0_1"/>
<protein>
    <submittedName>
        <fullName evidence="2">(spotted green pufferfish) hypothetical protein</fullName>
    </submittedName>
</protein>
<reference evidence="2" key="2">
    <citation type="submission" date="2004-02" db="EMBL/GenBank/DDBJ databases">
        <authorList>
            <consortium name="Genoscope"/>
            <consortium name="Whitehead Institute Centre for Genome Research"/>
        </authorList>
    </citation>
    <scope>NUCLEOTIDE SEQUENCE</scope>
</reference>
<accession>Q4RXA2</accession>
<dbReference type="InterPro" id="IPR047271">
    <property type="entry name" value="Ephexin-like"/>
</dbReference>
<dbReference type="GO" id="GO:0005085">
    <property type="term" value="F:guanyl-nucleotide exchange factor activity"/>
    <property type="evidence" value="ECO:0007669"/>
    <property type="project" value="InterPro"/>
</dbReference>
<dbReference type="EMBL" id="CAAE01014979">
    <property type="protein sequence ID" value="CAG06980.1"/>
    <property type="molecule type" value="Genomic_DNA"/>
</dbReference>
<dbReference type="CDD" id="cd01221">
    <property type="entry name" value="PH_ephexin"/>
    <property type="match status" value="1"/>
</dbReference>
<organism evidence="2">
    <name type="scientific">Tetraodon nigroviridis</name>
    <name type="common">Spotted green pufferfish</name>
    <name type="synonym">Chelonodon nigroviridis</name>
    <dbReference type="NCBI Taxonomy" id="99883"/>
    <lineage>
        <taxon>Eukaryota</taxon>
        <taxon>Metazoa</taxon>
        <taxon>Chordata</taxon>
        <taxon>Craniata</taxon>
        <taxon>Vertebrata</taxon>
        <taxon>Euteleostomi</taxon>
        <taxon>Actinopterygii</taxon>
        <taxon>Neopterygii</taxon>
        <taxon>Teleostei</taxon>
        <taxon>Neoteleostei</taxon>
        <taxon>Acanthomorphata</taxon>
        <taxon>Eupercaria</taxon>
        <taxon>Tetraodontiformes</taxon>
        <taxon>Tetradontoidea</taxon>
        <taxon>Tetraodontidae</taxon>
        <taxon>Tetraodon</taxon>
    </lineage>
</organism>
<dbReference type="InterPro" id="IPR000219">
    <property type="entry name" value="DH_dom"/>
</dbReference>
<dbReference type="GO" id="GO:0005737">
    <property type="term" value="C:cytoplasm"/>
    <property type="evidence" value="ECO:0007669"/>
    <property type="project" value="TreeGrafter"/>
</dbReference>
<dbReference type="Gene3D" id="1.20.900.10">
    <property type="entry name" value="Dbl homology (DH) domain"/>
    <property type="match status" value="1"/>
</dbReference>
<dbReference type="GO" id="GO:0005634">
    <property type="term" value="C:nucleus"/>
    <property type="evidence" value="ECO:0007669"/>
    <property type="project" value="TreeGrafter"/>
</dbReference>
<dbReference type="PANTHER" id="PTHR12845">
    <property type="entry name" value="GUANINE NUCLEOTIDE EXCHANGE FACTOR"/>
    <property type="match status" value="1"/>
</dbReference>
<dbReference type="CDD" id="cd00160">
    <property type="entry name" value="RhoGEF"/>
    <property type="match status" value="1"/>
</dbReference>
<dbReference type="GO" id="GO:0035556">
    <property type="term" value="P:intracellular signal transduction"/>
    <property type="evidence" value="ECO:0007669"/>
    <property type="project" value="InterPro"/>
</dbReference>
<proteinExistence type="predicted"/>
<dbReference type="InterPro" id="IPR047270">
    <property type="entry name" value="PH_ephexin"/>
</dbReference>